<evidence type="ECO:0000313" key="4">
    <source>
        <dbReference type="Proteomes" id="UP000426444"/>
    </source>
</evidence>
<comment type="subunit">
    <text evidence="2">Interacts with ribosomal protein uL14 (rplN).</text>
</comment>
<name>A0A6I6DBL0_9FIRM</name>
<dbReference type="Pfam" id="PF02410">
    <property type="entry name" value="RsfS"/>
    <property type="match status" value="1"/>
</dbReference>
<dbReference type="GO" id="GO:0043023">
    <property type="term" value="F:ribosomal large subunit binding"/>
    <property type="evidence" value="ECO:0007669"/>
    <property type="project" value="TreeGrafter"/>
</dbReference>
<comment type="similarity">
    <text evidence="1 2">Belongs to the Iojap/RsfS family.</text>
</comment>
<dbReference type="PANTHER" id="PTHR21043:SF0">
    <property type="entry name" value="MITOCHONDRIAL ASSEMBLY OF RIBOSOMAL LARGE SUBUNIT PROTEIN 1"/>
    <property type="match status" value="1"/>
</dbReference>
<sequence>MIKEKELINQIADILEEEKADDITILDVSDVTIIADCFIIASGRSVIHVKSIAEKIEKKMRDQGIIPNRKEGQRENKWVVLDFSSVILHILRYEEREYYELENLWGDAKEIYVKH</sequence>
<dbReference type="NCBIfam" id="TIGR00090">
    <property type="entry name" value="rsfS_iojap_ybeB"/>
    <property type="match status" value="1"/>
</dbReference>
<evidence type="ECO:0000313" key="3">
    <source>
        <dbReference type="EMBL" id="QGU00026.1"/>
    </source>
</evidence>
<dbReference type="GO" id="GO:0005737">
    <property type="term" value="C:cytoplasm"/>
    <property type="evidence" value="ECO:0007669"/>
    <property type="project" value="UniProtKB-SubCell"/>
</dbReference>
<dbReference type="GO" id="GO:0090071">
    <property type="term" value="P:negative regulation of ribosome biogenesis"/>
    <property type="evidence" value="ECO:0007669"/>
    <property type="project" value="UniProtKB-UniRule"/>
</dbReference>
<evidence type="ECO:0000256" key="2">
    <source>
        <dbReference type="HAMAP-Rule" id="MF_01477"/>
    </source>
</evidence>
<dbReference type="AlphaFoldDB" id="A0A6I6DBL0"/>
<keyword evidence="2" id="KW-0678">Repressor</keyword>
<dbReference type="GO" id="GO:0042256">
    <property type="term" value="P:cytosolic ribosome assembly"/>
    <property type="evidence" value="ECO:0007669"/>
    <property type="project" value="UniProtKB-UniRule"/>
</dbReference>
<dbReference type="InterPro" id="IPR004394">
    <property type="entry name" value="Iojap/RsfS/C7orf30"/>
</dbReference>
<gene>
    <name evidence="2" type="primary">rsfS</name>
    <name evidence="3" type="ORF">SYNTR_1432</name>
</gene>
<comment type="function">
    <text evidence="2">Functions as a ribosomal silencing factor. Interacts with ribosomal protein uL14 (rplN), blocking formation of intersubunit bridge B8. Prevents association of the 30S and 50S ribosomal subunits and the formation of functional ribosomes, thus repressing translation.</text>
</comment>
<dbReference type="Proteomes" id="UP000426444">
    <property type="component" value="Chromosome"/>
</dbReference>
<reference evidence="4" key="1">
    <citation type="journal article" date="2019" name="Microbiology">
        <title>Complete Genome Sequence of an Uncultured Bacterium of the Candidate Phylum Bipolaricaulota.</title>
        <authorList>
            <person name="Kadnikov V.V."/>
            <person name="Mardanov A.V."/>
            <person name="Beletsky A.V."/>
            <person name="Frank Y.A."/>
            <person name="Karnachuk O.V."/>
            <person name="Ravin N.V."/>
        </authorList>
    </citation>
    <scope>NUCLEOTIDE SEQUENCE [LARGE SCALE GENOMIC DNA]</scope>
</reference>
<protein>
    <recommendedName>
        <fullName evidence="2">Ribosomal silencing factor RsfS</fullName>
    </recommendedName>
</protein>
<dbReference type="HAMAP" id="MF_01477">
    <property type="entry name" value="Iojap_RsfS"/>
    <property type="match status" value="1"/>
</dbReference>
<dbReference type="OrthoDB" id="9793681at2"/>
<dbReference type="RefSeq" id="WP_156203856.1">
    <property type="nucleotide sequence ID" value="NZ_CP046457.1"/>
</dbReference>
<dbReference type="Gene3D" id="3.30.460.10">
    <property type="entry name" value="Beta Polymerase, domain 2"/>
    <property type="match status" value="1"/>
</dbReference>
<dbReference type="EMBL" id="CP046457">
    <property type="protein sequence ID" value="QGU00026.1"/>
    <property type="molecule type" value="Genomic_DNA"/>
</dbReference>
<keyword evidence="2" id="KW-0810">Translation regulation</keyword>
<dbReference type="PANTHER" id="PTHR21043">
    <property type="entry name" value="IOJAP SUPERFAMILY ORTHOLOG"/>
    <property type="match status" value="1"/>
</dbReference>
<dbReference type="GO" id="GO:0017148">
    <property type="term" value="P:negative regulation of translation"/>
    <property type="evidence" value="ECO:0007669"/>
    <property type="project" value="UniProtKB-UniRule"/>
</dbReference>
<evidence type="ECO:0000256" key="1">
    <source>
        <dbReference type="ARBA" id="ARBA00010574"/>
    </source>
</evidence>
<keyword evidence="2" id="KW-0963">Cytoplasm</keyword>
<dbReference type="InterPro" id="IPR043519">
    <property type="entry name" value="NT_sf"/>
</dbReference>
<dbReference type="SUPFAM" id="SSF81301">
    <property type="entry name" value="Nucleotidyltransferase"/>
    <property type="match status" value="1"/>
</dbReference>
<comment type="subcellular location">
    <subcellularLocation>
        <location evidence="2">Cytoplasm</location>
    </subcellularLocation>
</comment>
<organism evidence="3 4">
    <name type="scientific">Candidatus Syntrophocurvum alkaliphilum</name>
    <dbReference type="NCBI Taxonomy" id="2293317"/>
    <lineage>
        <taxon>Bacteria</taxon>
        <taxon>Bacillati</taxon>
        <taxon>Bacillota</taxon>
        <taxon>Clostridia</taxon>
        <taxon>Eubacteriales</taxon>
        <taxon>Syntrophomonadaceae</taxon>
        <taxon>Candidatus Syntrophocurvum</taxon>
    </lineage>
</organism>
<accession>A0A6I6DBL0</accession>
<keyword evidence="4" id="KW-1185">Reference proteome</keyword>
<dbReference type="KEGG" id="salq:SYNTR_1432"/>
<proteinExistence type="inferred from homology"/>